<dbReference type="PROSITE" id="PS00237">
    <property type="entry name" value="G_PROTEIN_RECEP_F1_1"/>
    <property type="match status" value="1"/>
</dbReference>
<organism evidence="14 15">
    <name type="scientific">Frankliniella fusca</name>
    <dbReference type="NCBI Taxonomy" id="407009"/>
    <lineage>
        <taxon>Eukaryota</taxon>
        <taxon>Metazoa</taxon>
        <taxon>Ecdysozoa</taxon>
        <taxon>Arthropoda</taxon>
        <taxon>Hexapoda</taxon>
        <taxon>Insecta</taxon>
        <taxon>Pterygota</taxon>
        <taxon>Neoptera</taxon>
        <taxon>Paraneoptera</taxon>
        <taxon>Thysanoptera</taxon>
        <taxon>Terebrantia</taxon>
        <taxon>Thripoidea</taxon>
        <taxon>Thripidae</taxon>
        <taxon>Frankliniella</taxon>
    </lineage>
</organism>
<dbReference type="Pfam" id="PF21787">
    <property type="entry name" value="TNP-like_RNaseH_N"/>
    <property type="match status" value="1"/>
</dbReference>
<evidence type="ECO:0000256" key="10">
    <source>
        <dbReference type="ARBA" id="ARBA00023224"/>
    </source>
</evidence>
<dbReference type="Pfam" id="PF21788">
    <property type="entry name" value="TNP-like_GBD"/>
    <property type="match status" value="1"/>
</dbReference>
<name>A0AAE1LRT8_9NEOP</name>
<evidence type="ECO:0000259" key="13">
    <source>
        <dbReference type="PROSITE" id="PS50262"/>
    </source>
</evidence>
<feature type="region of interest" description="Disordered" evidence="11">
    <location>
        <begin position="1"/>
        <end position="20"/>
    </location>
</feature>
<dbReference type="PRINTS" id="PR00663">
    <property type="entry name" value="GALANINR"/>
</dbReference>
<dbReference type="GO" id="GO:0005886">
    <property type="term" value="C:plasma membrane"/>
    <property type="evidence" value="ECO:0007669"/>
    <property type="project" value="UniProtKB-SubCell"/>
</dbReference>
<accession>A0AAE1LRT8</accession>
<dbReference type="InterPro" id="IPR048367">
    <property type="entry name" value="TNP-like_RNaseH_C"/>
</dbReference>
<dbReference type="SUPFAM" id="SSF81321">
    <property type="entry name" value="Family A G protein-coupled receptor-like"/>
    <property type="match status" value="1"/>
</dbReference>
<dbReference type="GO" id="GO:0008528">
    <property type="term" value="F:G protein-coupled peptide receptor activity"/>
    <property type="evidence" value="ECO:0007669"/>
    <property type="project" value="TreeGrafter"/>
</dbReference>
<dbReference type="PANTHER" id="PTHR24230:SF75">
    <property type="entry name" value="RELAXIN FAMILY PEPTIDE RECEPTOR 3"/>
    <property type="match status" value="1"/>
</dbReference>
<keyword evidence="5 12" id="KW-1133">Transmembrane helix</keyword>
<dbReference type="EMBL" id="JAHWGI010001411">
    <property type="protein sequence ID" value="KAK3930231.1"/>
    <property type="molecule type" value="Genomic_DNA"/>
</dbReference>
<feature type="transmembrane region" description="Helical" evidence="12">
    <location>
        <begin position="1289"/>
        <end position="1309"/>
    </location>
</feature>
<evidence type="ECO:0000256" key="6">
    <source>
        <dbReference type="ARBA" id="ARBA00023040"/>
    </source>
</evidence>
<dbReference type="Proteomes" id="UP001219518">
    <property type="component" value="Unassembled WGS sequence"/>
</dbReference>
<feature type="region of interest" description="Disordered" evidence="11">
    <location>
        <begin position="686"/>
        <end position="709"/>
    </location>
</feature>
<gene>
    <name evidence="14" type="ORF">KUF71_004965</name>
</gene>
<evidence type="ECO:0000256" key="3">
    <source>
        <dbReference type="ARBA" id="ARBA00022475"/>
    </source>
</evidence>
<reference evidence="14" key="2">
    <citation type="journal article" date="2023" name="BMC Genomics">
        <title>Pest status, molecular evolution, and epigenetic factors derived from the genome assembly of Frankliniella fusca, a thysanopteran phytovirus vector.</title>
        <authorList>
            <person name="Catto M.A."/>
            <person name="Labadie P.E."/>
            <person name="Jacobson A.L."/>
            <person name="Kennedy G.G."/>
            <person name="Srinivasan R."/>
            <person name="Hunt B.G."/>
        </authorList>
    </citation>
    <scope>NUCLEOTIDE SEQUENCE</scope>
    <source>
        <strain evidence="14">PL_HMW_Pooled</strain>
    </source>
</reference>
<keyword evidence="3" id="KW-1003">Cell membrane</keyword>
<evidence type="ECO:0000256" key="11">
    <source>
        <dbReference type="SAM" id="MobiDB-lite"/>
    </source>
</evidence>
<evidence type="ECO:0000256" key="5">
    <source>
        <dbReference type="ARBA" id="ARBA00022989"/>
    </source>
</evidence>
<comment type="similarity">
    <text evidence="2">Belongs to the G-protein coupled receptor 1 family.</text>
</comment>
<feature type="compositionally biased region" description="Low complexity" evidence="11">
    <location>
        <begin position="1"/>
        <end position="15"/>
    </location>
</feature>
<keyword evidence="6" id="KW-0297">G-protein coupled receptor</keyword>
<feature type="transmembrane region" description="Helical" evidence="12">
    <location>
        <begin position="1211"/>
        <end position="1235"/>
    </location>
</feature>
<keyword evidence="9 14" id="KW-0675">Receptor</keyword>
<feature type="transmembrane region" description="Helical" evidence="12">
    <location>
        <begin position="1247"/>
        <end position="1268"/>
    </location>
</feature>
<dbReference type="InterPro" id="IPR048365">
    <property type="entry name" value="TNP-like_RNaseH_N"/>
</dbReference>
<keyword evidence="8" id="KW-1015">Disulfide bond</keyword>
<comment type="subcellular location">
    <subcellularLocation>
        <location evidence="1">Cell membrane</location>
        <topology evidence="1">Multi-pass membrane protein</topology>
    </subcellularLocation>
</comment>
<feature type="domain" description="G-protein coupled receptors family 1 profile" evidence="13">
    <location>
        <begin position="1189"/>
        <end position="1363"/>
    </location>
</feature>
<feature type="compositionally biased region" description="Basic residues" evidence="11">
    <location>
        <begin position="691"/>
        <end position="702"/>
    </location>
</feature>
<evidence type="ECO:0000313" key="14">
    <source>
        <dbReference type="EMBL" id="KAK3930231.1"/>
    </source>
</evidence>
<reference evidence="14" key="1">
    <citation type="submission" date="2021-07" db="EMBL/GenBank/DDBJ databases">
        <authorList>
            <person name="Catto M.A."/>
            <person name="Jacobson A."/>
            <person name="Kennedy G."/>
            <person name="Labadie P."/>
            <person name="Hunt B.G."/>
            <person name="Srinivasan R."/>
        </authorList>
    </citation>
    <scope>NUCLEOTIDE SEQUENCE</scope>
    <source>
        <strain evidence="14">PL_HMW_Pooled</strain>
        <tissue evidence="14">Head</tissue>
    </source>
</reference>
<dbReference type="InterPro" id="IPR017452">
    <property type="entry name" value="GPCR_Rhodpsn_7TM"/>
</dbReference>
<feature type="transmembrane region" description="Helical" evidence="12">
    <location>
        <begin position="77"/>
        <end position="99"/>
    </location>
</feature>
<evidence type="ECO:0000256" key="4">
    <source>
        <dbReference type="ARBA" id="ARBA00022692"/>
    </source>
</evidence>
<dbReference type="InterPro" id="IPR048366">
    <property type="entry name" value="TNP-like_GBD"/>
</dbReference>
<evidence type="ECO:0000313" key="15">
    <source>
        <dbReference type="Proteomes" id="UP001219518"/>
    </source>
</evidence>
<evidence type="ECO:0000256" key="7">
    <source>
        <dbReference type="ARBA" id="ARBA00023136"/>
    </source>
</evidence>
<keyword evidence="7 12" id="KW-0472">Membrane</keyword>
<dbReference type="PANTHER" id="PTHR24230">
    <property type="entry name" value="G-PROTEIN COUPLED RECEPTOR"/>
    <property type="match status" value="1"/>
</dbReference>
<keyword evidence="10" id="KW-0807">Transducer</keyword>
<protein>
    <submittedName>
        <fullName evidence="14">Allatostatin-A receptor</fullName>
    </submittedName>
</protein>
<keyword evidence="15" id="KW-1185">Reference proteome</keyword>
<evidence type="ECO:0000256" key="9">
    <source>
        <dbReference type="ARBA" id="ARBA00023170"/>
    </source>
</evidence>
<evidence type="ECO:0000256" key="2">
    <source>
        <dbReference type="ARBA" id="ARBA00010663"/>
    </source>
</evidence>
<proteinExistence type="inferred from homology"/>
<evidence type="ECO:0000256" key="1">
    <source>
        <dbReference type="ARBA" id="ARBA00004651"/>
    </source>
</evidence>
<feature type="transmembrane region" description="Helical" evidence="12">
    <location>
        <begin position="1182"/>
        <end position="1199"/>
    </location>
</feature>
<evidence type="ECO:0000256" key="8">
    <source>
        <dbReference type="ARBA" id="ARBA00023157"/>
    </source>
</evidence>
<keyword evidence="4 12" id="KW-0812">Transmembrane</keyword>
<dbReference type="InterPro" id="IPR000405">
    <property type="entry name" value="Galanin_rcpt"/>
</dbReference>
<dbReference type="InterPro" id="IPR000276">
    <property type="entry name" value="GPCR_Rhodpsn"/>
</dbReference>
<dbReference type="PROSITE" id="PS50262">
    <property type="entry name" value="G_PROTEIN_RECEP_F1_2"/>
    <property type="match status" value="1"/>
</dbReference>
<dbReference type="Pfam" id="PF00001">
    <property type="entry name" value="7tm_1"/>
    <property type="match status" value="1"/>
</dbReference>
<comment type="caution">
    <text evidence="14">The sequence shown here is derived from an EMBL/GenBank/DDBJ whole genome shotgun (WGS) entry which is preliminary data.</text>
</comment>
<dbReference type="Pfam" id="PF21789">
    <property type="entry name" value="TNP-like_RNaseH_C"/>
    <property type="match status" value="1"/>
</dbReference>
<sequence>MTSSPPGAVGEALGEAVGGPGSPTGLPDVAGLGVRGALNYLVDCKNMTDDASPIICMPMVVNATDADEQIGPLMQKVVSIVVPLIFLVIVVVGLFGNALKHLLEEWEKRISRGGGWKLKPSHTVCELHFEAKFIKSNHLEDVVLGTVSLAHQRLKKTLTDDAVPSIFPEYPTYKNSYKTTKRRAPQERQPLEAKRKSLENKAIQEATLPEDNNNNLNETEATELIEKPEREELILCDRPYSLSEFISHEPGCVTRPSSNWHIHRGPNFLSFVHIESVGTTIQIDRFVKLINNEIKISLLQRDVAYSSDVDSFADIEKLLQNIDSVQPCPGTEKEGGIRSEKCSLFLEPSGVKKRIPPRCHQCAEKKKSLARKVRRGLQQKIGQAKKKIDKNNKIRILTKKVLSRNKKIISLKDKVEGLKARCADLEQSKINDYIKDWPTPWKNAVLACVNASRVKSTKGRRYTTQWIYECQLLRIKSLSLYKKMLRDGFLPFPSLRTLQRYMKKLSPAYGFQKNTFAMLKEKSATMPEPADRHGALLVDEMKLSEGLWVDKHSLKLLGFVNMDQFTPEIQRDVPADHSLVMMFQGFKGQYFQSVSAHLSRGAVKGSELAKLIIEATRLLEDSGFYVDAIVSDAAAWNRNMWSQFGIKKLNYEKENSKKKYSVDDEDNTEDFDENFEYELVHAGKATDLPQNKKKKKRTTRRKKEVDPDNDDFIDVESVSSCEHPVDSNRRLWFVSDFPHLVKSMKQRIVNAEELQTPDGPVKLKYWLIVVQEDNKRGIKVAPKLSMDHFSSDTYAAMSVGKAFSFFSEQAATAMEHYKRIGIKGMEDCDSTVKFIRRVNVLLDAMNSNTRSEGLKAPDTVEEVMLNPPVCSVCNKTHAENTPQRKKPARQVIENFLEFLQKWETLKVPRDKRLTASAAYGLRITLNTALELSLYLIKNLNFEYFMTRRMNQDKLEHFFGEIRQGCGAHGHPDPHQFIQVYRLMSFKSLVKPPRGSNVTGGDMLKSLLMLPDHRSVENKRRQIALEKELDEALDTGEEVQCSFSDHTYYQSLTIDGSAMKMFGGYVARKAKRSSHAKECEECFACLVAPEDQPLDEDDDIIHSRSKGYLLTPSNDLMTILEKLELSVLEVFQSSHLHTDMIFEVSGQVKQKTFEEIGCWFHKRQLTKDIMSFYLITREVTRCFHAFVLVACTQVVIVVAANQQMRSTTNLLIINLAVADLLFIVFCVPFTGTDYALTFWPLGDTWCKIVQYLIVVTSMASVYTLVLMSLDRFLAVVYPISSMTYRTERNASIAILVMWWIILVISIPAYISHGVVHYNFAEADNSHCIFLQVDELSRPDGYDVFSFRVSKRKEKERKSNIGHRC</sequence>
<evidence type="ECO:0000256" key="12">
    <source>
        <dbReference type="SAM" id="Phobius"/>
    </source>
</evidence>
<dbReference type="Gene3D" id="1.20.1070.10">
    <property type="entry name" value="Rhodopsin 7-helix transmembrane proteins"/>
    <property type="match status" value="1"/>
</dbReference>
<dbReference type="GO" id="GO:0007218">
    <property type="term" value="P:neuropeptide signaling pathway"/>
    <property type="evidence" value="ECO:0007669"/>
    <property type="project" value="TreeGrafter"/>
</dbReference>